<gene>
    <name evidence="3" type="ORF">MEPE_05376</name>
</gene>
<name>A0AAJ4XRR6_9BASI</name>
<accession>A0AAJ4XRR6</accession>
<feature type="transmembrane region" description="Helical" evidence="2">
    <location>
        <begin position="211"/>
        <end position="235"/>
    </location>
</feature>
<dbReference type="PANTHER" id="PTHR12242:SF1">
    <property type="entry name" value="MYND-TYPE DOMAIN-CONTAINING PROTEIN"/>
    <property type="match status" value="1"/>
</dbReference>
<proteinExistence type="predicted"/>
<dbReference type="AlphaFoldDB" id="A0AAJ4XRR6"/>
<organism evidence="3 4">
    <name type="scientific">Melanopsichium pennsylvanicum</name>
    <dbReference type="NCBI Taxonomy" id="63383"/>
    <lineage>
        <taxon>Eukaryota</taxon>
        <taxon>Fungi</taxon>
        <taxon>Dikarya</taxon>
        <taxon>Basidiomycota</taxon>
        <taxon>Ustilaginomycotina</taxon>
        <taxon>Ustilaginomycetes</taxon>
        <taxon>Ustilaginales</taxon>
        <taxon>Ustilaginaceae</taxon>
        <taxon>Melanopsichium</taxon>
    </lineage>
</organism>
<dbReference type="Proteomes" id="UP001294444">
    <property type="component" value="Unassembled WGS sequence"/>
</dbReference>
<keyword evidence="2" id="KW-0812">Transmembrane</keyword>
<feature type="transmembrane region" description="Helical" evidence="2">
    <location>
        <begin position="109"/>
        <end position="126"/>
    </location>
</feature>
<evidence type="ECO:0000256" key="2">
    <source>
        <dbReference type="SAM" id="Phobius"/>
    </source>
</evidence>
<protein>
    <submittedName>
        <fullName evidence="3">Uncharacterized protein</fullName>
    </submittedName>
</protein>
<dbReference type="EMBL" id="OAPG01000015">
    <property type="protein sequence ID" value="SNX86667.1"/>
    <property type="molecule type" value="Genomic_DNA"/>
</dbReference>
<feature type="transmembrane region" description="Helical" evidence="2">
    <location>
        <begin position="67"/>
        <end position="89"/>
    </location>
</feature>
<evidence type="ECO:0000313" key="4">
    <source>
        <dbReference type="Proteomes" id="UP001294444"/>
    </source>
</evidence>
<evidence type="ECO:0000256" key="1">
    <source>
        <dbReference type="SAM" id="MobiDB-lite"/>
    </source>
</evidence>
<keyword evidence="4" id="KW-1185">Reference proteome</keyword>
<dbReference type="PANTHER" id="PTHR12242">
    <property type="entry name" value="OS02G0130600 PROTEIN-RELATED"/>
    <property type="match status" value="1"/>
</dbReference>
<feature type="region of interest" description="Disordered" evidence="1">
    <location>
        <begin position="442"/>
        <end position="471"/>
    </location>
</feature>
<reference evidence="3" key="1">
    <citation type="submission" date="2023-10" db="EMBL/GenBank/DDBJ databases">
        <authorList>
            <person name="Guldener U."/>
        </authorList>
    </citation>
    <scope>NUCLEOTIDE SEQUENCE</scope>
    <source>
        <strain evidence="3">Mp4</strain>
    </source>
</reference>
<comment type="caution">
    <text evidence="3">The sequence shown here is derived from an EMBL/GenBank/DDBJ whole genome shotgun (WGS) entry which is preliminary data.</text>
</comment>
<evidence type="ECO:0000313" key="3">
    <source>
        <dbReference type="EMBL" id="SNX86667.1"/>
    </source>
</evidence>
<feature type="compositionally biased region" description="Gly residues" evidence="1">
    <location>
        <begin position="457"/>
        <end position="466"/>
    </location>
</feature>
<dbReference type="GO" id="GO:0016020">
    <property type="term" value="C:membrane"/>
    <property type="evidence" value="ECO:0007669"/>
    <property type="project" value="TreeGrafter"/>
</dbReference>
<sequence>MANLASHTTPLQNHAPLFVSNHHQEPFPSERLAEISGISTKIYHHLGVDTPFDPQHRYVTSYILPPWALAMFRISVTIYFLVTALGTAVSEGIGTITYFTSLSFWGDSIYFLMSAIHTVSFCYNLRRWKQARKDSMEGDAPRIEMLEKAYPLNGVGRIDIARSKAAISSFGTHTHESIENQLSYSLESELEIGSTYPRSFLSRSFSRPLQFCHTLLVSTVSSFPLVVMVIFWTVLRGPAPLSDPYSAFANIGKHTLNYFLTMLDLVVLSRTSLRPWWHLIPIVAILGLYIGIVDITYKRYHVLVYGFFNVQQFGVPLVVLFCILIGVFAVVSFLLTQLLMLIREAVVAKVQKSGEWGSGKPIGVPDDACIPTLRGPGPLGGGGKRRKPGYDVIHLRGRFPQNALTGNRSSGIVVDDIQIHALSMIGSQADILDVNGDRDMDAKSFGARSGRSRDGGGGEGGGGGGRNVKWSGYNRTEDEYAMSHSRSGSRLDVSNMEAASSSDAYLFRPVKWRNDSNW</sequence>
<keyword evidence="2" id="KW-0472">Membrane</keyword>
<feature type="transmembrane region" description="Helical" evidence="2">
    <location>
        <begin position="317"/>
        <end position="342"/>
    </location>
</feature>
<keyword evidence="2" id="KW-1133">Transmembrane helix</keyword>
<feature type="transmembrane region" description="Helical" evidence="2">
    <location>
        <begin position="279"/>
        <end position="297"/>
    </location>
</feature>